<sequence length="302" mass="31771">MPSTRANQALVPFAVACAAIAIFAGMDAVMKTLSIAIGAYNALLWRAIIGTIVLTPLYLLRVRRIPDRQTMLLHLGRSGAGAVSVLLFFWGLVRTPIAQGIALSFIAPLVALALAGLFLKEKISSRAVMGSLAAFVGVIVILAGQSGAKGQAGTLEGAVAILVGAVLYAVSLVIARRQSLAAGPIEVALAFNLIGAVLYGLAAPWLGQVPDMAHWPFLLLASAGGTSAIMLLAWSYARAEAQQLVVVEYTAFIWAVLLGWWIFGETVLPTTYAGALMIVAGCLWAARARQIAPRTLKPEILQ</sequence>
<feature type="domain" description="EamA" evidence="7">
    <location>
        <begin position="15"/>
        <end position="142"/>
    </location>
</feature>
<keyword evidence="3 6" id="KW-0812">Transmembrane</keyword>
<dbReference type="InterPro" id="IPR037185">
    <property type="entry name" value="EmrE-like"/>
</dbReference>
<dbReference type="SUPFAM" id="SSF103481">
    <property type="entry name" value="Multidrug resistance efflux transporter EmrE"/>
    <property type="match status" value="2"/>
</dbReference>
<keyword evidence="5 6" id="KW-0472">Membrane</keyword>
<gene>
    <name evidence="8" type="ORF">HNP60_000160</name>
</gene>
<evidence type="ECO:0000256" key="6">
    <source>
        <dbReference type="SAM" id="Phobius"/>
    </source>
</evidence>
<evidence type="ECO:0000313" key="8">
    <source>
        <dbReference type="EMBL" id="MBB5984186.1"/>
    </source>
</evidence>
<feature type="transmembrane region" description="Helical" evidence="6">
    <location>
        <begin position="269"/>
        <end position="286"/>
    </location>
</feature>
<name>A0ABR6NAU6_9SPHN</name>
<dbReference type="InterPro" id="IPR000620">
    <property type="entry name" value="EamA_dom"/>
</dbReference>
<organism evidence="8 9">
    <name type="scientific">Sphingobium lignivorans</name>
    <dbReference type="NCBI Taxonomy" id="2735886"/>
    <lineage>
        <taxon>Bacteria</taxon>
        <taxon>Pseudomonadati</taxon>
        <taxon>Pseudomonadota</taxon>
        <taxon>Alphaproteobacteria</taxon>
        <taxon>Sphingomonadales</taxon>
        <taxon>Sphingomonadaceae</taxon>
        <taxon>Sphingobium</taxon>
    </lineage>
</organism>
<feature type="transmembrane region" description="Helical" evidence="6">
    <location>
        <begin position="42"/>
        <end position="60"/>
    </location>
</feature>
<dbReference type="PANTHER" id="PTHR22911:SF6">
    <property type="entry name" value="SOLUTE CARRIER FAMILY 35 MEMBER G1"/>
    <property type="match status" value="1"/>
</dbReference>
<feature type="transmembrane region" description="Helical" evidence="6">
    <location>
        <begin position="72"/>
        <end position="91"/>
    </location>
</feature>
<keyword evidence="9" id="KW-1185">Reference proteome</keyword>
<protein>
    <submittedName>
        <fullName evidence="8">S-adenosylmethionine uptake transporter</fullName>
    </submittedName>
</protein>
<feature type="transmembrane region" description="Helical" evidence="6">
    <location>
        <begin position="126"/>
        <end position="145"/>
    </location>
</feature>
<feature type="transmembrane region" description="Helical" evidence="6">
    <location>
        <begin position="9"/>
        <end position="30"/>
    </location>
</feature>
<dbReference type="Proteomes" id="UP001138540">
    <property type="component" value="Unassembled WGS sequence"/>
</dbReference>
<comment type="caution">
    <text evidence="8">The sequence shown here is derived from an EMBL/GenBank/DDBJ whole genome shotgun (WGS) entry which is preliminary data.</text>
</comment>
<dbReference type="RefSeq" id="WP_184148990.1">
    <property type="nucleotide sequence ID" value="NZ_JACHKA010000001.1"/>
</dbReference>
<reference evidence="8 9" key="1">
    <citation type="submission" date="2020-08" db="EMBL/GenBank/DDBJ databases">
        <title>Exploring microbial biodiversity for novel pathways involved in the catabolism of aromatic compounds derived from lignin.</title>
        <authorList>
            <person name="Elkins J."/>
        </authorList>
    </citation>
    <scope>NUCLEOTIDE SEQUENCE [LARGE SCALE GENOMIC DNA]</scope>
    <source>
        <strain evidence="8 9">B1D3A</strain>
    </source>
</reference>
<comment type="similarity">
    <text evidence="2">Belongs to the drug/metabolite transporter (DMT) superfamily. 10 TMS drug/metabolite exporter (DME) (TC 2.A.7.3) family.</text>
</comment>
<dbReference type="PANTHER" id="PTHR22911">
    <property type="entry name" value="ACYL-MALONYL CONDENSING ENZYME-RELATED"/>
    <property type="match status" value="1"/>
</dbReference>
<evidence type="ECO:0000256" key="3">
    <source>
        <dbReference type="ARBA" id="ARBA00022692"/>
    </source>
</evidence>
<evidence type="ECO:0000256" key="4">
    <source>
        <dbReference type="ARBA" id="ARBA00022989"/>
    </source>
</evidence>
<evidence type="ECO:0000256" key="1">
    <source>
        <dbReference type="ARBA" id="ARBA00004141"/>
    </source>
</evidence>
<evidence type="ECO:0000256" key="2">
    <source>
        <dbReference type="ARBA" id="ARBA00009853"/>
    </source>
</evidence>
<evidence type="ECO:0000313" key="9">
    <source>
        <dbReference type="Proteomes" id="UP001138540"/>
    </source>
</evidence>
<keyword evidence="4 6" id="KW-1133">Transmembrane helix</keyword>
<feature type="transmembrane region" description="Helical" evidence="6">
    <location>
        <begin position="244"/>
        <end position="263"/>
    </location>
</feature>
<evidence type="ECO:0000259" key="7">
    <source>
        <dbReference type="Pfam" id="PF00892"/>
    </source>
</evidence>
<feature type="transmembrane region" description="Helical" evidence="6">
    <location>
        <begin position="213"/>
        <end position="237"/>
    </location>
</feature>
<dbReference type="PROSITE" id="PS51257">
    <property type="entry name" value="PROKAR_LIPOPROTEIN"/>
    <property type="match status" value="1"/>
</dbReference>
<dbReference type="Pfam" id="PF00892">
    <property type="entry name" value="EamA"/>
    <property type="match status" value="2"/>
</dbReference>
<feature type="transmembrane region" description="Helical" evidence="6">
    <location>
        <begin position="97"/>
        <end position="119"/>
    </location>
</feature>
<feature type="transmembrane region" description="Helical" evidence="6">
    <location>
        <begin position="157"/>
        <end position="175"/>
    </location>
</feature>
<comment type="subcellular location">
    <subcellularLocation>
        <location evidence="1">Membrane</location>
        <topology evidence="1">Multi-pass membrane protein</topology>
    </subcellularLocation>
</comment>
<accession>A0ABR6NAU6</accession>
<proteinExistence type="inferred from homology"/>
<evidence type="ECO:0000256" key="5">
    <source>
        <dbReference type="ARBA" id="ARBA00023136"/>
    </source>
</evidence>
<dbReference type="EMBL" id="JACHKA010000001">
    <property type="protein sequence ID" value="MBB5984186.1"/>
    <property type="molecule type" value="Genomic_DNA"/>
</dbReference>
<feature type="transmembrane region" description="Helical" evidence="6">
    <location>
        <begin position="187"/>
        <end position="207"/>
    </location>
</feature>
<feature type="domain" description="EamA" evidence="7">
    <location>
        <begin position="157"/>
        <end position="284"/>
    </location>
</feature>